<feature type="compositionally biased region" description="Basic residues" evidence="1">
    <location>
        <begin position="381"/>
        <end position="391"/>
    </location>
</feature>
<accession>A0A420YJK5</accession>
<evidence type="ECO:0000313" key="3">
    <source>
        <dbReference type="Proteomes" id="UP000275385"/>
    </source>
</evidence>
<dbReference type="EMBL" id="QVQW01000006">
    <property type="protein sequence ID" value="RKU48072.1"/>
    <property type="molecule type" value="Genomic_DNA"/>
</dbReference>
<feature type="region of interest" description="Disordered" evidence="1">
    <location>
        <begin position="18"/>
        <end position="71"/>
    </location>
</feature>
<organism evidence="2 3">
    <name type="scientific">Coniochaeta pulveracea</name>
    <dbReference type="NCBI Taxonomy" id="177199"/>
    <lineage>
        <taxon>Eukaryota</taxon>
        <taxon>Fungi</taxon>
        <taxon>Dikarya</taxon>
        <taxon>Ascomycota</taxon>
        <taxon>Pezizomycotina</taxon>
        <taxon>Sordariomycetes</taxon>
        <taxon>Sordariomycetidae</taxon>
        <taxon>Coniochaetales</taxon>
        <taxon>Coniochaetaceae</taxon>
        <taxon>Coniochaeta</taxon>
    </lineage>
</organism>
<dbReference type="Proteomes" id="UP000275385">
    <property type="component" value="Unassembled WGS sequence"/>
</dbReference>
<name>A0A420YJK5_9PEZI</name>
<feature type="region of interest" description="Disordered" evidence="1">
    <location>
        <begin position="191"/>
        <end position="214"/>
    </location>
</feature>
<comment type="caution">
    <text evidence="2">The sequence shown here is derived from an EMBL/GenBank/DDBJ whole genome shotgun (WGS) entry which is preliminary data.</text>
</comment>
<proteinExistence type="predicted"/>
<dbReference type="STRING" id="177199.A0A420YJK5"/>
<protein>
    <submittedName>
        <fullName evidence="2">Uncharacterized protein</fullName>
    </submittedName>
</protein>
<sequence>MRVMGAKFGPCLIDCPEKQKLNEMSTPPEDGSSALSTLSESRFVGVRSRSSTPGEDEQMVTSPAEDGDSPLLPRYRQATEAPDTFKQQVQIIFEEKIYHIALQQLQSNLSMLSYQTSNVPYWVAPPSHLALIGTLAIHPRFTTHAVTDNERILPARAHQYLRNVLRAVGPVNGNFNSAFIFRDGREARTSRRRRGLASTESRDGTPEEDELKSPLATSDSLWSRVPDFWSMMSWAFKCSMTYPERWGHWKLWLEFMVDLLERDVEERKTLDEEQSEPNDASSDDEACQYPLLRESIIMSYIGDFTLNQIMRVLFSFLDGEPHPAREVWTKETKSRAETTKLKQEKKLDLDRHQFGDYLDDEDESMDEVDGNAEPNLSDRPKRPRGRPKLGKKVQLPPLVANPLLEQTIPIRRRIFGLLSYLCHYLQDEAPFNIYDLYERFAMNIRDLSLDVYPHFVWSEMPFKEGVYVTIVRHLLAKLLPPEAPKPSEVDSEIDNIGSLSPDILEKCFLPYASNRVAADNARLAVLLWETFNYMFDKGVGPTLSPGIREAILKGIAEREAKSKIKTQNGSDSVVDEEALDVMLRTMAENEYSAESVMRYAHLKFKFVLEKTREADRQQENTLGGEFLGWK</sequence>
<feature type="compositionally biased region" description="Acidic residues" evidence="1">
    <location>
        <begin position="358"/>
        <end position="370"/>
    </location>
</feature>
<evidence type="ECO:0000313" key="2">
    <source>
        <dbReference type="EMBL" id="RKU48072.1"/>
    </source>
</evidence>
<gene>
    <name evidence="2" type="ORF">DL546_008293</name>
</gene>
<keyword evidence="3" id="KW-1185">Reference proteome</keyword>
<feature type="region of interest" description="Disordered" evidence="1">
    <location>
        <begin position="358"/>
        <end position="391"/>
    </location>
</feature>
<dbReference type="OrthoDB" id="5411773at2759"/>
<reference evidence="2 3" key="1">
    <citation type="submission" date="2018-08" db="EMBL/GenBank/DDBJ databases">
        <title>Draft genome of the lignicolous fungus Coniochaeta pulveracea.</title>
        <authorList>
            <person name="Borstlap C.J."/>
            <person name="De Witt R.N."/>
            <person name="Botha A."/>
            <person name="Volschenk H."/>
        </authorList>
    </citation>
    <scope>NUCLEOTIDE SEQUENCE [LARGE SCALE GENOMIC DNA]</scope>
    <source>
        <strain evidence="2 3">CAB683</strain>
    </source>
</reference>
<evidence type="ECO:0000256" key="1">
    <source>
        <dbReference type="SAM" id="MobiDB-lite"/>
    </source>
</evidence>
<dbReference type="AlphaFoldDB" id="A0A420YJK5"/>